<evidence type="ECO:0000313" key="2">
    <source>
        <dbReference type="Proteomes" id="UP000018888"/>
    </source>
</evidence>
<keyword evidence="2" id="KW-1185">Reference proteome</keyword>
<comment type="caution">
    <text evidence="1">The sequence shown here is derived from an EMBL/GenBank/DDBJ whole genome shotgun (WGS) entry which is preliminary data.</text>
</comment>
<dbReference type="VEuPathDB" id="FungiDB:RhiirFUN_011346"/>
<name>A0A2H5SNV9_RHIID</name>
<dbReference type="STRING" id="747089.A0A2H5SNV9"/>
<dbReference type="PANTHER" id="PTHR11070">
    <property type="entry name" value="UVRD / RECB / PCRA DNA HELICASE FAMILY MEMBER"/>
    <property type="match status" value="1"/>
</dbReference>
<dbReference type="SUPFAM" id="SSF52540">
    <property type="entry name" value="P-loop containing nucleoside triphosphate hydrolases"/>
    <property type="match status" value="1"/>
</dbReference>
<dbReference type="GO" id="GO:0000725">
    <property type="term" value="P:recombinational repair"/>
    <property type="evidence" value="ECO:0007669"/>
    <property type="project" value="TreeGrafter"/>
</dbReference>
<dbReference type="Gene3D" id="3.40.50.300">
    <property type="entry name" value="P-loop containing nucleotide triphosphate hydrolases"/>
    <property type="match status" value="2"/>
</dbReference>
<dbReference type="EMBL" id="AUPC02000234">
    <property type="protein sequence ID" value="POG64670.1"/>
    <property type="molecule type" value="Genomic_DNA"/>
</dbReference>
<protein>
    <submittedName>
        <fullName evidence="1">Uncharacterized protein</fullName>
    </submittedName>
</protein>
<evidence type="ECO:0000313" key="1">
    <source>
        <dbReference type="EMBL" id="POG64670.1"/>
    </source>
</evidence>
<reference evidence="1 2" key="1">
    <citation type="journal article" date="2013" name="Proc. Natl. Acad. Sci. U.S.A.">
        <title>Genome of an arbuscular mycorrhizal fungus provides insight into the oldest plant symbiosis.</title>
        <authorList>
            <person name="Tisserant E."/>
            <person name="Malbreil M."/>
            <person name="Kuo A."/>
            <person name="Kohler A."/>
            <person name="Symeonidi A."/>
            <person name="Balestrini R."/>
            <person name="Charron P."/>
            <person name="Duensing N."/>
            <person name="Frei Dit Frey N."/>
            <person name="Gianinazzi-Pearson V."/>
            <person name="Gilbert L.B."/>
            <person name="Handa Y."/>
            <person name="Herr J.R."/>
            <person name="Hijri M."/>
            <person name="Koul R."/>
            <person name="Kawaguchi M."/>
            <person name="Krajinski F."/>
            <person name="Lammers P.J."/>
            <person name="Masclaux F.G."/>
            <person name="Murat C."/>
            <person name="Morin E."/>
            <person name="Ndikumana S."/>
            <person name="Pagni M."/>
            <person name="Petitpierre D."/>
            <person name="Requena N."/>
            <person name="Rosikiewicz P."/>
            <person name="Riley R."/>
            <person name="Saito K."/>
            <person name="San Clemente H."/>
            <person name="Shapiro H."/>
            <person name="van Tuinen D."/>
            <person name="Becard G."/>
            <person name="Bonfante P."/>
            <person name="Paszkowski U."/>
            <person name="Shachar-Hill Y.Y."/>
            <person name="Tuskan G.A."/>
            <person name="Young P.W."/>
            <person name="Sanders I.R."/>
            <person name="Henrissat B."/>
            <person name="Rensing S.A."/>
            <person name="Grigoriev I.V."/>
            <person name="Corradi N."/>
            <person name="Roux C."/>
            <person name="Martin F."/>
        </authorList>
    </citation>
    <scope>NUCLEOTIDE SEQUENCE [LARGE SCALE GENOMIC DNA]</scope>
    <source>
        <strain evidence="1 2">DAOM 197198</strain>
    </source>
</reference>
<gene>
    <name evidence="1" type="ORF">GLOIN_2v1782611</name>
</gene>
<dbReference type="AlphaFoldDB" id="A0A2H5SNV9"/>
<dbReference type="InterPro" id="IPR000212">
    <property type="entry name" value="DNA_helicase_UvrD/REP"/>
</dbReference>
<dbReference type="Proteomes" id="UP000018888">
    <property type="component" value="Unassembled WGS sequence"/>
</dbReference>
<dbReference type="Pfam" id="PF13245">
    <property type="entry name" value="AAA_19"/>
    <property type="match status" value="1"/>
</dbReference>
<dbReference type="InterPro" id="IPR027417">
    <property type="entry name" value="P-loop_NTPase"/>
</dbReference>
<organism evidence="1 2">
    <name type="scientific">Rhizophagus irregularis (strain DAOM 181602 / DAOM 197198 / MUCL 43194)</name>
    <name type="common">Arbuscular mycorrhizal fungus</name>
    <name type="synonym">Glomus intraradices</name>
    <dbReference type="NCBI Taxonomy" id="747089"/>
    <lineage>
        <taxon>Eukaryota</taxon>
        <taxon>Fungi</taxon>
        <taxon>Fungi incertae sedis</taxon>
        <taxon>Mucoromycota</taxon>
        <taxon>Glomeromycotina</taxon>
        <taxon>Glomeromycetes</taxon>
        <taxon>Glomerales</taxon>
        <taxon>Glomeraceae</taxon>
        <taxon>Rhizophagus</taxon>
    </lineage>
</organism>
<reference evidence="1 2" key="2">
    <citation type="journal article" date="2018" name="New Phytol.">
        <title>High intraspecific genome diversity in the model arbuscular mycorrhizal symbiont Rhizophagus irregularis.</title>
        <authorList>
            <person name="Chen E.C.H."/>
            <person name="Morin E."/>
            <person name="Beaudet D."/>
            <person name="Noel J."/>
            <person name="Yildirir G."/>
            <person name="Ndikumana S."/>
            <person name="Charron P."/>
            <person name="St-Onge C."/>
            <person name="Giorgi J."/>
            <person name="Kruger M."/>
            <person name="Marton T."/>
            <person name="Ropars J."/>
            <person name="Grigoriev I.V."/>
            <person name="Hainaut M."/>
            <person name="Henrissat B."/>
            <person name="Roux C."/>
            <person name="Martin F."/>
            <person name="Corradi N."/>
        </authorList>
    </citation>
    <scope>NUCLEOTIDE SEQUENCE [LARGE SCALE GENOMIC DNA]</scope>
    <source>
        <strain evidence="1 2">DAOM 197198</strain>
    </source>
</reference>
<proteinExistence type="predicted"/>
<dbReference type="PANTHER" id="PTHR11070:SF2">
    <property type="entry name" value="ATP-DEPENDENT DNA HELICASE SRS2"/>
    <property type="match status" value="1"/>
</dbReference>
<dbReference type="GO" id="GO:0003677">
    <property type="term" value="F:DNA binding"/>
    <property type="evidence" value="ECO:0007669"/>
    <property type="project" value="InterPro"/>
</dbReference>
<dbReference type="GO" id="GO:0043138">
    <property type="term" value="F:3'-5' DNA helicase activity"/>
    <property type="evidence" value="ECO:0007669"/>
    <property type="project" value="TreeGrafter"/>
</dbReference>
<sequence>MPSHKNKQKFVPDKDQEIFISSFAKEELVLVAGPGAGKTTGLCAFIASIMKPARILVLMYNKKARDDFEKRLKAFRVPARSKKNIIAKWIKGCYVVTFHEYGYWSRLQPLGERLDENNKRSYQLSEERAACIPRLESEIWDWVIVDEAQDVTTELSPFIDQLRPPSSSHLVIAGDPRQELYTGAYWFSNFLKSVDPSNVVYLSYNHRSAPRIVAFLNAFSALHFPTLHRQQTATRTDMTGTVTIASPNVYNSLSLEGKIIGTKIKTYSPHEIFVIGPVSVKHYGCHELVLNIRERSYRHDSRNQIIVYNEDMGNNVNDEHSLVVGTACKLKGRERKSVVVMKPNAKYQKLLSRVSLIKRLYVALSRAQNDLLVVFEKDFQYFPFFDAIPKSLLQTDLVTKKAFFPPPLPAVYPDYRSSKMILKVRDNLATAIEWWKPVVSDDKNAIPCLSIIIKNDPDFVELFVKAFIATHCGIEWDTITMKSAEKNRRKELLEPSERLQHYTLSYDTLRPYVEKILTSLSIEKLQWYRKEVHIDIFPHKGGAHIGKLIGAVDFASCDENDDIVGIVEMNHTTPRPSHYIEAAIYASMTGCSRAYLLNTKEHPKKNGMAPCDVGHFREVLPLPLDEVKDVTRALFALSLSVMASQYNPCLSEHYPPNKHYIAVDVSFDETAALAFVPGTDSILGLYHRENTDDAESFAEFYQWVKTNAAVFTFLYWSKASFLLVEKISAFLSVLGTKVDTIDVRSYYIEWTKRTPIPQSTLSIEGLFTEEGPSHELVELDDAISAVLGKNTPYGQNCAYEYAVMIASVFNGVSNINGIV</sequence>
<dbReference type="GO" id="GO:0005524">
    <property type="term" value="F:ATP binding"/>
    <property type="evidence" value="ECO:0007669"/>
    <property type="project" value="InterPro"/>
</dbReference>
<accession>A0A2H5SNV9</accession>